<dbReference type="Proteomes" id="UP000250079">
    <property type="component" value="Chromosome"/>
</dbReference>
<reference evidence="2 3" key="1">
    <citation type="submission" date="2016-12" db="EMBL/GenBank/DDBJ databases">
        <authorList>
            <person name="Song W.-J."/>
            <person name="Kurnit D.M."/>
        </authorList>
    </citation>
    <scope>NUCLEOTIDE SEQUENCE [LARGE SCALE GENOMIC DNA]</scope>
    <source>
        <strain evidence="2 3">IMCC3135</strain>
    </source>
</reference>
<gene>
    <name evidence="2" type="ORF">IMCC3135_31620</name>
</gene>
<dbReference type="AlphaFoldDB" id="A0A2Z2P1G6"/>
<protein>
    <recommendedName>
        <fullName evidence="4">Protein required for attachment to host cells</fullName>
    </recommendedName>
</protein>
<evidence type="ECO:0000256" key="1">
    <source>
        <dbReference type="SAM" id="MobiDB-lite"/>
    </source>
</evidence>
<accession>A0A2Z2P1G6</accession>
<dbReference type="InterPro" id="IPR041374">
    <property type="entry name" value="BaeRF_family12"/>
</dbReference>
<evidence type="ECO:0000313" key="3">
    <source>
        <dbReference type="Proteomes" id="UP000250079"/>
    </source>
</evidence>
<organism evidence="2 3">
    <name type="scientific">Granulosicoccus antarcticus IMCC3135</name>
    <dbReference type="NCBI Taxonomy" id="1192854"/>
    <lineage>
        <taxon>Bacteria</taxon>
        <taxon>Pseudomonadati</taxon>
        <taxon>Pseudomonadota</taxon>
        <taxon>Gammaproteobacteria</taxon>
        <taxon>Chromatiales</taxon>
        <taxon>Granulosicoccaceae</taxon>
        <taxon>Granulosicoccus</taxon>
    </lineage>
</organism>
<dbReference type="Pfam" id="PF18856">
    <property type="entry name" value="baeRF_family12"/>
    <property type="match status" value="1"/>
</dbReference>
<sequence>MTMKYPQNCLIVVADGTQAQLYRNTASDGSLELKKDSELEPVSLDDDGPSGSRPVESSQQETDEATFAKQLAHHLNRAAGKKQFNSLVLVADPQTLGQIRPILDKAVNELMHSEHAKTLTTASESDIVRSLMS</sequence>
<keyword evidence="3" id="KW-1185">Reference proteome</keyword>
<evidence type="ECO:0000313" key="2">
    <source>
        <dbReference type="EMBL" id="ASJ76371.1"/>
    </source>
</evidence>
<dbReference type="RefSeq" id="WP_088921149.1">
    <property type="nucleotide sequence ID" value="NZ_CP018632.1"/>
</dbReference>
<dbReference type="KEGG" id="gai:IMCC3135_31620"/>
<evidence type="ECO:0008006" key="4">
    <source>
        <dbReference type="Google" id="ProtNLM"/>
    </source>
</evidence>
<proteinExistence type="predicted"/>
<dbReference type="EMBL" id="CP018632">
    <property type="protein sequence ID" value="ASJ76371.1"/>
    <property type="molecule type" value="Genomic_DNA"/>
</dbReference>
<name>A0A2Z2P1G6_9GAMM</name>
<dbReference type="OrthoDB" id="9812459at2"/>
<feature type="region of interest" description="Disordered" evidence="1">
    <location>
        <begin position="32"/>
        <end position="65"/>
    </location>
</feature>